<keyword evidence="2" id="KW-0732">Signal</keyword>
<dbReference type="EMBL" id="SPVF01000076">
    <property type="protein sequence ID" value="TFW25471.1"/>
    <property type="molecule type" value="Genomic_DNA"/>
</dbReference>
<dbReference type="RefSeq" id="WP_135206152.1">
    <property type="nucleotide sequence ID" value="NZ_SPVF01000076.1"/>
</dbReference>
<reference evidence="3 4" key="1">
    <citation type="submission" date="2019-03" db="EMBL/GenBank/DDBJ databases">
        <title>Draft Genome Sequence of Massilia arenosa sp. nov., a Novel Massilia Species Isolated from a Sandy-loam Maize Soil.</title>
        <authorList>
            <person name="Raths R."/>
            <person name="Peta V."/>
            <person name="Bucking H."/>
        </authorList>
    </citation>
    <scope>NUCLEOTIDE SEQUENCE [LARGE SCALE GENOMIC DNA]</scope>
    <source>
        <strain evidence="3 4">MC02</strain>
    </source>
</reference>
<comment type="subcellular location">
    <subcellularLocation>
        <location evidence="1">Cell outer membrane</location>
    </subcellularLocation>
</comment>
<dbReference type="GO" id="GO:0009279">
    <property type="term" value="C:cell outer membrane"/>
    <property type="evidence" value="ECO:0007669"/>
    <property type="project" value="UniProtKB-SubCell"/>
</dbReference>
<evidence type="ECO:0000256" key="2">
    <source>
        <dbReference type="SAM" id="SignalP"/>
    </source>
</evidence>
<dbReference type="SUPFAM" id="SSF56925">
    <property type="entry name" value="OMPA-like"/>
    <property type="match status" value="1"/>
</dbReference>
<feature type="chain" id="PRO_5021319418" evidence="2">
    <location>
        <begin position="28"/>
        <end position="227"/>
    </location>
</feature>
<evidence type="ECO:0000313" key="4">
    <source>
        <dbReference type="Proteomes" id="UP000298438"/>
    </source>
</evidence>
<dbReference type="AlphaFoldDB" id="A0A4Y9SMF4"/>
<protein>
    <submittedName>
        <fullName evidence="3">OmpW family protein</fullName>
    </submittedName>
</protein>
<dbReference type="OrthoDB" id="9807574at2"/>
<dbReference type="PANTHER" id="PTHR36920">
    <property type="match status" value="1"/>
</dbReference>
<gene>
    <name evidence="3" type="ORF">E4L96_05170</name>
</gene>
<evidence type="ECO:0000256" key="1">
    <source>
        <dbReference type="ARBA" id="ARBA00004442"/>
    </source>
</evidence>
<sequence length="227" mass="23991">MKVMKANALIKLVAVTAALVAASGAQAQSAGQWTLKAGVNKLTPKVESGNVTAPALPNSKADISGDTEPILVVTYGITDNISVETALGLPYKHEIFGADAIAGTGKLGEVQALPPTLFAQYRFFDPKSMVRPYVGAGLTYAWFRKTTGSGALTALTNVGGPPTTFEIDNKFTGTAQLGVAVNFSERWFADLGVTKTWLKTKVHFSSGQTQDMKLDPVGVNFGIGYKF</sequence>
<dbReference type="Proteomes" id="UP000298438">
    <property type="component" value="Unassembled WGS sequence"/>
</dbReference>
<dbReference type="GO" id="GO:0055085">
    <property type="term" value="P:transmembrane transport"/>
    <property type="evidence" value="ECO:0007669"/>
    <property type="project" value="TreeGrafter"/>
</dbReference>
<accession>A0A4Y9SMF4</accession>
<feature type="signal peptide" evidence="2">
    <location>
        <begin position="1"/>
        <end position="27"/>
    </location>
</feature>
<dbReference type="Pfam" id="PF03922">
    <property type="entry name" value="OmpW"/>
    <property type="match status" value="1"/>
</dbReference>
<proteinExistence type="predicted"/>
<organism evidence="3 4">
    <name type="scientific">Zemynaea arenosa</name>
    <dbReference type="NCBI Taxonomy" id="2561931"/>
    <lineage>
        <taxon>Bacteria</taxon>
        <taxon>Pseudomonadati</taxon>
        <taxon>Pseudomonadota</taxon>
        <taxon>Betaproteobacteria</taxon>
        <taxon>Burkholderiales</taxon>
        <taxon>Oxalobacteraceae</taxon>
        <taxon>Telluria group</taxon>
        <taxon>Zemynaea</taxon>
    </lineage>
</organism>
<dbReference type="Gene3D" id="2.40.160.20">
    <property type="match status" value="1"/>
</dbReference>
<dbReference type="InterPro" id="IPR005618">
    <property type="entry name" value="OMPW"/>
</dbReference>
<comment type="caution">
    <text evidence="3">The sequence shown here is derived from an EMBL/GenBank/DDBJ whole genome shotgun (WGS) entry which is preliminary data.</text>
</comment>
<keyword evidence="4" id="KW-1185">Reference proteome</keyword>
<evidence type="ECO:0000313" key="3">
    <source>
        <dbReference type="EMBL" id="TFW25471.1"/>
    </source>
</evidence>
<dbReference type="PANTHER" id="PTHR36920:SF1">
    <property type="entry name" value="OUTER MEMBRANE PROTEIN W"/>
    <property type="match status" value="1"/>
</dbReference>
<name>A0A4Y9SMF4_9BURK</name>
<dbReference type="InterPro" id="IPR011250">
    <property type="entry name" value="OMP/PagP_B-barrel"/>
</dbReference>